<dbReference type="Proteomes" id="UP000001861">
    <property type="component" value="Unassembled WGS sequence"/>
</dbReference>
<dbReference type="VEuPathDB" id="FungiDB:CC1G_01889"/>
<evidence type="ECO:0000313" key="2">
    <source>
        <dbReference type="EMBL" id="EAU91400.1"/>
    </source>
</evidence>
<feature type="compositionally biased region" description="Basic and acidic residues" evidence="1">
    <location>
        <begin position="112"/>
        <end position="130"/>
    </location>
</feature>
<feature type="region of interest" description="Disordered" evidence="1">
    <location>
        <begin position="161"/>
        <end position="216"/>
    </location>
</feature>
<gene>
    <name evidence="2" type="ORF">CC1G_01889</name>
</gene>
<dbReference type="EMBL" id="AACS02000003">
    <property type="protein sequence ID" value="EAU91400.1"/>
    <property type="molecule type" value="Genomic_DNA"/>
</dbReference>
<reference evidence="2 3" key="1">
    <citation type="journal article" date="2010" name="Proc. Natl. Acad. Sci. U.S.A.">
        <title>Insights into evolution of multicellular fungi from the assembled chromosomes of the mushroom Coprinopsis cinerea (Coprinus cinereus).</title>
        <authorList>
            <person name="Stajich J.E."/>
            <person name="Wilke S.K."/>
            <person name="Ahren D."/>
            <person name="Au C.H."/>
            <person name="Birren B.W."/>
            <person name="Borodovsky M."/>
            <person name="Burns C."/>
            <person name="Canback B."/>
            <person name="Casselton L.A."/>
            <person name="Cheng C.K."/>
            <person name="Deng J."/>
            <person name="Dietrich F.S."/>
            <person name="Fargo D.C."/>
            <person name="Farman M.L."/>
            <person name="Gathman A.C."/>
            <person name="Goldberg J."/>
            <person name="Guigo R."/>
            <person name="Hoegger P.J."/>
            <person name="Hooker J.B."/>
            <person name="Huggins A."/>
            <person name="James T.Y."/>
            <person name="Kamada T."/>
            <person name="Kilaru S."/>
            <person name="Kodira C."/>
            <person name="Kues U."/>
            <person name="Kupfer D."/>
            <person name="Kwan H.S."/>
            <person name="Lomsadze A."/>
            <person name="Li W."/>
            <person name="Lilly W.W."/>
            <person name="Ma L.J."/>
            <person name="Mackey A.J."/>
            <person name="Manning G."/>
            <person name="Martin F."/>
            <person name="Muraguchi H."/>
            <person name="Natvig D.O."/>
            <person name="Palmerini H."/>
            <person name="Ramesh M.A."/>
            <person name="Rehmeyer C.J."/>
            <person name="Roe B.A."/>
            <person name="Shenoy N."/>
            <person name="Stanke M."/>
            <person name="Ter-Hovhannisyan V."/>
            <person name="Tunlid A."/>
            <person name="Velagapudi R."/>
            <person name="Vision T.J."/>
            <person name="Zeng Q."/>
            <person name="Zolan M.E."/>
            <person name="Pukkila P.J."/>
        </authorList>
    </citation>
    <scope>NUCLEOTIDE SEQUENCE [LARGE SCALE GENOMIC DNA]</scope>
    <source>
        <strain evidence="3">Okayama-7 / 130 / ATCC MYA-4618 / FGSC 9003</strain>
    </source>
</reference>
<feature type="compositionally biased region" description="Basic and acidic residues" evidence="1">
    <location>
        <begin position="340"/>
        <end position="355"/>
    </location>
</feature>
<name>A8N5V8_COPC7</name>
<dbReference type="InterPro" id="IPR001005">
    <property type="entry name" value="SANT/Myb"/>
</dbReference>
<dbReference type="OMA" id="YMPWPSS"/>
<dbReference type="GeneID" id="6006692"/>
<dbReference type="OrthoDB" id="2240312at2759"/>
<dbReference type="AlphaFoldDB" id="A8N5V8"/>
<feature type="compositionally biased region" description="Acidic residues" evidence="1">
    <location>
        <begin position="356"/>
        <end position="371"/>
    </location>
</feature>
<proteinExistence type="predicted"/>
<feature type="region of interest" description="Disordered" evidence="1">
    <location>
        <begin position="255"/>
        <end position="281"/>
    </location>
</feature>
<evidence type="ECO:0000256" key="1">
    <source>
        <dbReference type="SAM" id="MobiDB-lite"/>
    </source>
</evidence>
<feature type="region of interest" description="Disordered" evidence="1">
    <location>
        <begin position="340"/>
        <end position="378"/>
    </location>
</feature>
<dbReference type="eggNOG" id="ENOG502RY38">
    <property type="taxonomic scope" value="Eukaryota"/>
</dbReference>
<feature type="compositionally biased region" description="Acidic residues" evidence="1">
    <location>
        <begin position="451"/>
        <end position="463"/>
    </location>
</feature>
<keyword evidence="3" id="KW-1185">Reference proteome</keyword>
<feature type="region of interest" description="Disordered" evidence="1">
    <location>
        <begin position="391"/>
        <end position="474"/>
    </location>
</feature>
<feature type="compositionally biased region" description="Acidic residues" evidence="1">
    <location>
        <begin position="166"/>
        <end position="175"/>
    </location>
</feature>
<feature type="compositionally biased region" description="Basic and acidic residues" evidence="1">
    <location>
        <begin position="176"/>
        <end position="186"/>
    </location>
</feature>
<dbReference type="GO" id="GO:0006361">
    <property type="term" value="P:transcription initiation at RNA polymerase I promoter"/>
    <property type="evidence" value="ECO:0007669"/>
    <property type="project" value="TreeGrafter"/>
</dbReference>
<dbReference type="InterPro" id="IPR039601">
    <property type="entry name" value="Rrn5"/>
</dbReference>
<evidence type="ECO:0000313" key="3">
    <source>
        <dbReference type="Proteomes" id="UP000001861"/>
    </source>
</evidence>
<protein>
    <submittedName>
        <fullName evidence="2">Uncharacterized protein</fullName>
    </submittedName>
</protein>
<feature type="compositionally biased region" description="Basic residues" evidence="1">
    <location>
        <begin position="409"/>
        <end position="426"/>
    </location>
</feature>
<feature type="region of interest" description="Disordered" evidence="1">
    <location>
        <begin position="33"/>
        <end position="52"/>
    </location>
</feature>
<sequence length="706" mass="79144">MGRRIVPNKVHRPYWQLYQQHVEETRARVLGRLPEQPTATVEDNEEDDDGLQPSFIPPTGFWTAQEKDAFFQALNRYSRLRPDLIAASIKTKNVVDVCVYLDALEQAAAAQRNKDRLCEQERGKSVGGGRDYKVGRLWMEGAMEMSSDWVEFEELQARLLTSIDEQQSENEDDEEQGLKERSDYNDRNSSASNDSNSDSSSDDDSDDEHDPSQLLTSDKVFTCIELEAMETMLREAEDASMELSVVPDEIKSKFQVADEQGGSARSTSLSPPTTPSRHAATAKNVATSSTSAHLVVAAQGATISPPVVEATVASTSVSNHGHPGIQPPHPVAMQICEEGEKGNVGEEEGRRRGEGEEKDDEDSEQDEEDAIPVDLSPKARRRLQKRLYMRRQRALKAGRSVDVTSVKLRPGRKRKPRRPATSKRRTDKREYSEPPSTVSRNSSVSPSESSPSEDDDEGMDDAEANSVPQDGEEYAHRNKGGLTAIYKAKQQLLDIGIDAPTIHGEGIGFFHLSVLSKLINIFTSGYREEEAGEDGEEAVAVSADVIRLLTGITVEFVTEVIHRAVTITEQQNAYKRKSKVWRPADKEFIPVENIKLALEIVGLRLLDRQRYFAELLDEPMEDVPDVDEEPKETAFPCDYALHNDLNPPHVYLPPVYRTHDADDLMVEDEEGLLKEVEEEDALDKKELERNLAHEEEFWAEYASMSY</sequence>
<dbReference type="KEGG" id="cci:CC1G_01889"/>
<dbReference type="InParanoid" id="A8N5V8"/>
<feature type="compositionally biased region" description="Acidic residues" evidence="1">
    <location>
        <begin position="200"/>
        <end position="209"/>
    </location>
</feature>
<organism evidence="2 3">
    <name type="scientific">Coprinopsis cinerea (strain Okayama-7 / 130 / ATCC MYA-4618 / FGSC 9003)</name>
    <name type="common">Inky cap fungus</name>
    <name type="synonym">Hormographiella aspergillata</name>
    <dbReference type="NCBI Taxonomy" id="240176"/>
    <lineage>
        <taxon>Eukaryota</taxon>
        <taxon>Fungi</taxon>
        <taxon>Dikarya</taxon>
        <taxon>Basidiomycota</taxon>
        <taxon>Agaricomycotina</taxon>
        <taxon>Agaricomycetes</taxon>
        <taxon>Agaricomycetidae</taxon>
        <taxon>Agaricales</taxon>
        <taxon>Agaricineae</taxon>
        <taxon>Psathyrellaceae</taxon>
        <taxon>Coprinopsis</taxon>
    </lineage>
</organism>
<dbReference type="GO" id="GO:0042790">
    <property type="term" value="P:nucleolar large rRNA transcription by RNA polymerase I"/>
    <property type="evidence" value="ECO:0007669"/>
    <property type="project" value="InterPro"/>
</dbReference>
<dbReference type="GO" id="GO:0001181">
    <property type="term" value="F:RNA polymerase I general transcription initiation factor activity"/>
    <property type="evidence" value="ECO:0007669"/>
    <property type="project" value="TreeGrafter"/>
</dbReference>
<dbReference type="PANTHER" id="PTHR28079:SF1">
    <property type="entry name" value="RNA POLYMERASE I-SPECIFIC TRANSCRIPTION INITIATION FACTOR RRN5"/>
    <property type="match status" value="1"/>
</dbReference>
<dbReference type="GO" id="GO:0000182">
    <property type="term" value="F:rDNA binding"/>
    <property type="evidence" value="ECO:0007669"/>
    <property type="project" value="TreeGrafter"/>
</dbReference>
<comment type="caution">
    <text evidence="2">The sequence shown here is derived from an EMBL/GenBank/DDBJ whole genome shotgun (WGS) entry which is preliminary data.</text>
</comment>
<dbReference type="CDD" id="cd00167">
    <property type="entry name" value="SANT"/>
    <property type="match status" value="1"/>
</dbReference>
<dbReference type="GO" id="GO:0000500">
    <property type="term" value="C:RNA polymerase I upstream activating factor complex"/>
    <property type="evidence" value="ECO:0007669"/>
    <property type="project" value="InterPro"/>
</dbReference>
<dbReference type="RefSeq" id="XP_001830253.1">
    <property type="nucleotide sequence ID" value="XM_001830201.1"/>
</dbReference>
<accession>A8N5V8</accession>
<feature type="region of interest" description="Disordered" evidence="1">
    <location>
        <begin position="111"/>
        <end position="130"/>
    </location>
</feature>
<dbReference type="STRING" id="240176.A8N5V8"/>
<dbReference type="PANTHER" id="PTHR28079">
    <property type="entry name" value="RNA POLYMERASE I-SPECIFIC TRANSCRIPTION INITIATION FACTOR RRN5"/>
    <property type="match status" value="1"/>
</dbReference>
<feature type="compositionally biased region" description="Low complexity" evidence="1">
    <location>
        <begin position="434"/>
        <end position="450"/>
    </location>
</feature>
<feature type="compositionally biased region" description="Low complexity" evidence="1">
    <location>
        <begin position="187"/>
        <end position="199"/>
    </location>
</feature>